<dbReference type="EMBL" id="BMAO01016142">
    <property type="protein sequence ID" value="GFR06513.1"/>
    <property type="molecule type" value="Genomic_DNA"/>
</dbReference>
<name>A0A8X6GLV0_TRICU</name>
<dbReference type="AlphaFoldDB" id="A0A8X6GLV0"/>
<sequence>MKRDDQNNGSTLACGRVIALASPVTRHCQQLWNWSRRVNVSRFVLIPEIIGYIVNGSRIMVFMKLQCFKNDRLVLKRWPKANFDFY</sequence>
<evidence type="ECO:0000313" key="1">
    <source>
        <dbReference type="EMBL" id="GFR06513.1"/>
    </source>
</evidence>
<reference evidence="1" key="1">
    <citation type="submission" date="2020-07" db="EMBL/GenBank/DDBJ databases">
        <title>Multicomponent nature underlies the extraordinary mechanical properties of spider dragline silk.</title>
        <authorList>
            <person name="Kono N."/>
            <person name="Nakamura H."/>
            <person name="Mori M."/>
            <person name="Yoshida Y."/>
            <person name="Ohtoshi R."/>
            <person name="Malay A.D."/>
            <person name="Moran D.A.P."/>
            <person name="Tomita M."/>
            <person name="Numata K."/>
            <person name="Arakawa K."/>
        </authorList>
    </citation>
    <scope>NUCLEOTIDE SEQUENCE</scope>
</reference>
<keyword evidence="2" id="KW-1185">Reference proteome</keyword>
<dbReference type="Proteomes" id="UP000887116">
    <property type="component" value="Unassembled WGS sequence"/>
</dbReference>
<comment type="caution">
    <text evidence="1">The sequence shown here is derived from an EMBL/GenBank/DDBJ whole genome shotgun (WGS) entry which is preliminary data.</text>
</comment>
<proteinExistence type="predicted"/>
<evidence type="ECO:0000313" key="2">
    <source>
        <dbReference type="Proteomes" id="UP000887116"/>
    </source>
</evidence>
<dbReference type="OrthoDB" id="10521779at2759"/>
<protein>
    <submittedName>
        <fullName evidence="1">Uncharacterized protein</fullName>
    </submittedName>
</protein>
<gene>
    <name evidence="1" type="ORF">TNCT_138201</name>
</gene>
<organism evidence="1 2">
    <name type="scientific">Trichonephila clavata</name>
    <name type="common">Joro spider</name>
    <name type="synonym">Nephila clavata</name>
    <dbReference type="NCBI Taxonomy" id="2740835"/>
    <lineage>
        <taxon>Eukaryota</taxon>
        <taxon>Metazoa</taxon>
        <taxon>Ecdysozoa</taxon>
        <taxon>Arthropoda</taxon>
        <taxon>Chelicerata</taxon>
        <taxon>Arachnida</taxon>
        <taxon>Araneae</taxon>
        <taxon>Araneomorphae</taxon>
        <taxon>Entelegynae</taxon>
        <taxon>Araneoidea</taxon>
        <taxon>Nephilidae</taxon>
        <taxon>Trichonephila</taxon>
    </lineage>
</organism>
<accession>A0A8X6GLV0</accession>